<dbReference type="VEuPathDB" id="AmoebaDB:DDB_G0281425"/>
<keyword evidence="1" id="KW-0880">Kelch repeat</keyword>
<dbReference type="eggNOG" id="KOG1388">
    <property type="taxonomic scope" value="Eukaryota"/>
</dbReference>
<dbReference type="dictyBase" id="DDB_G0281425"/>
<dbReference type="RefSeq" id="XP_640667.1">
    <property type="nucleotide sequence ID" value="XM_635575.1"/>
</dbReference>
<keyword evidence="4" id="KW-0472">Membrane</keyword>
<comment type="caution">
    <text evidence="7">The sequence shown here is derived from an EMBL/GenBank/DDBJ whole genome shotgun (WGS) entry which is preliminary data.</text>
</comment>
<feature type="coiled-coil region" evidence="3">
    <location>
        <begin position="413"/>
        <end position="445"/>
    </location>
</feature>
<dbReference type="PANTHER" id="PTHR46093">
    <property type="entry name" value="ACYL-COA-BINDING DOMAIN-CONTAINING PROTEIN 5"/>
    <property type="match status" value="1"/>
</dbReference>
<keyword evidence="3" id="KW-0175">Coiled coil</keyword>
<evidence type="ECO:0000256" key="1">
    <source>
        <dbReference type="ARBA" id="ARBA00022441"/>
    </source>
</evidence>
<name>Q54TZ4_DICDI</name>
<evidence type="ECO:0000313" key="8">
    <source>
        <dbReference type="Proteomes" id="UP000002195"/>
    </source>
</evidence>
<dbReference type="PANTHER" id="PTHR46093:SF18">
    <property type="entry name" value="FIBRONECTIN TYPE-III DOMAIN-CONTAINING PROTEIN"/>
    <property type="match status" value="1"/>
</dbReference>
<feature type="transmembrane region" description="Helical" evidence="4">
    <location>
        <begin position="386"/>
        <end position="408"/>
    </location>
</feature>
<feature type="chain" id="PRO_5004249926" description="Attractin/MKLN-like beta-propeller domain-containing protein" evidence="5">
    <location>
        <begin position="22"/>
        <end position="451"/>
    </location>
</feature>
<dbReference type="HOGENOM" id="CLU_607534_0_0_1"/>
<evidence type="ECO:0000259" key="6">
    <source>
        <dbReference type="Pfam" id="PF24981"/>
    </source>
</evidence>
<keyword evidence="4" id="KW-0812">Transmembrane</keyword>
<dbReference type="SUPFAM" id="SSF117281">
    <property type="entry name" value="Kelch motif"/>
    <property type="match status" value="2"/>
</dbReference>
<gene>
    <name evidence="7" type="ORF">DDB_G0281425</name>
</gene>
<dbReference type="InParanoid" id="Q54TZ4"/>
<keyword evidence="8" id="KW-1185">Reference proteome</keyword>
<dbReference type="Gene3D" id="2.120.10.80">
    <property type="entry name" value="Kelch-type beta propeller"/>
    <property type="match status" value="2"/>
</dbReference>
<evidence type="ECO:0000256" key="3">
    <source>
        <dbReference type="SAM" id="Coils"/>
    </source>
</evidence>
<evidence type="ECO:0000256" key="2">
    <source>
        <dbReference type="ARBA" id="ARBA00022737"/>
    </source>
</evidence>
<dbReference type="InterPro" id="IPR056737">
    <property type="entry name" value="Beta-prop_ATRN-MKLN-like"/>
</dbReference>
<keyword evidence="5" id="KW-0732">Signal</keyword>
<dbReference type="STRING" id="44689.Q54TZ4"/>
<proteinExistence type="predicted"/>
<feature type="domain" description="Attractin/MKLN-like beta-propeller" evidence="6">
    <location>
        <begin position="24"/>
        <end position="306"/>
    </location>
</feature>
<dbReference type="OMA" id="PINNTMI"/>
<keyword evidence="4" id="KW-1133">Transmembrane helix</keyword>
<keyword evidence="2" id="KW-0677">Repeat</keyword>
<dbReference type="InterPro" id="IPR015915">
    <property type="entry name" value="Kelch-typ_b-propeller"/>
</dbReference>
<dbReference type="EMBL" id="AAFI02000041">
    <property type="protein sequence ID" value="EAL66694.1"/>
    <property type="molecule type" value="Genomic_DNA"/>
</dbReference>
<protein>
    <recommendedName>
        <fullName evidence="6">Attractin/MKLN-like beta-propeller domain-containing protein</fullName>
    </recommendedName>
</protein>
<dbReference type="Pfam" id="PF24981">
    <property type="entry name" value="Beta-prop_ATRN-LZTR1"/>
    <property type="match status" value="1"/>
</dbReference>
<evidence type="ECO:0000256" key="5">
    <source>
        <dbReference type="SAM" id="SignalP"/>
    </source>
</evidence>
<sequence>MNKPLIYILLLSFCLFNVSKSFSNFVTDSWITIVISGTENAPKAVSLHSAALNPINNTMIVFGGKDSDHLPNNNLTIYDLIQDSWLAKNKNANHTKLNLPGSIPSERYGHVALTTPDNRMFIFGGRNQSTVFNDIYKYNMVTDNWELINVTVNLPKGRWGHSGVLYSIYNCFYFYGGSNTLSRDGPFLNDIIKFDFERNEWTTIEEKQLFAPKFGLFLHSSIMTLTNQMIVFGGKYNENSTTTTTSTSSSLSSSKVSGAIYIFDAENEKWVNATLNSTSSTPDSRYGHTAVLTPLGTMLVFAGNDSTSNAVSSVWRYSIEFSKWEFVSSIGSGGPDARSGHTSITTLFNTMITFGGQSSGTKYYNDLYKYNIINSVLRSSSDGTTLVVLLSLVGAMIIGLCFALDYITEKNEIARLERLEKDAIAKNNELELKRIKKERKDKQLQPLFEKF</sequence>
<dbReference type="KEGG" id="ddi:DDB_G0281425"/>
<dbReference type="SMR" id="Q54TZ4"/>
<dbReference type="GeneID" id="8623052"/>
<organism evidence="7 8">
    <name type="scientific">Dictyostelium discoideum</name>
    <name type="common">Social amoeba</name>
    <dbReference type="NCBI Taxonomy" id="44689"/>
    <lineage>
        <taxon>Eukaryota</taxon>
        <taxon>Amoebozoa</taxon>
        <taxon>Evosea</taxon>
        <taxon>Eumycetozoa</taxon>
        <taxon>Dictyostelia</taxon>
        <taxon>Dictyosteliales</taxon>
        <taxon>Dictyosteliaceae</taxon>
        <taxon>Dictyostelium</taxon>
    </lineage>
</organism>
<dbReference type="Proteomes" id="UP000002195">
    <property type="component" value="Unassembled WGS sequence"/>
</dbReference>
<reference evidence="7 8" key="1">
    <citation type="journal article" date="2005" name="Nature">
        <title>The genome of the social amoeba Dictyostelium discoideum.</title>
        <authorList>
            <consortium name="The Dictyostelium discoideum Sequencing Consortium"/>
            <person name="Eichinger L."/>
            <person name="Pachebat J.A."/>
            <person name="Glockner G."/>
            <person name="Rajandream M.A."/>
            <person name="Sucgang R."/>
            <person name="Berriman M."/>
            <person name="Song J."/>
            <person name="Olsen R."/>
            <person name="Szafranski K."/>
            <person name="Xu Q."/>
            <person name="Tunggal B."/>
            <person name="Kummerfeld S."/>
            <person name="Madera M."/>
            <person name="Konfortov B.A."/>
            <person name="Rivero F."/>
            <person name="Bankier A.T."/>
            <person name="Lehmann R."/>
            <person name="Hamlin N."/>
            <person name="Davies R."/>
            <person name="Gaudet P."/>
            <person name="Fey P."/>
            <person name="Pilcher K."/>
            <person name="Chen G."/>
            <person name="Saunders D."/>
            <person name="Sodergren E."/>
            <person name="Davis P."/>
            <person name="Kerhornou A."/>
            <person name="Nie X."/>
            <person name="Hall N."/>
            <person name="Anjard C."/>
            <person name="Hemphill L."/>
            <person name="Bason N."/>
            <person name="Farbrother P."/>
            <person name="Desany B."/>
            <person name="Just E."/>
            <person name="Morio T."/>
            <person name="Rost R."/>
            <person name="Churcher C."/>
            <person name="Cooper J."/>
            <person name="Haydock S."/>
            <person name="van Driessche N."/>
            <person name="Cronin A."/>
            <person name="Goodhead I."/>
            <person name="Muzny D."/>
            <person name="Mourier T."/>
            <person name="Pain A."/>
            <person name="Lu M."/>
            <person name="Harper D."/>
            <person name="Lindsay R."/>
            <person name="Hauser H."/>
            <person name="James K."/>
            <person name="Quiles M."/>
            <person name="Madan Babu M."/>
            <person name="Saito T."/>
            <person name="Buchrieser C."/>
            <person name="Wardroper A."/>
            <person name="Felder M."/>
            <person name="Thangavelu M."/>
            <person name="Johnson D."/>
            <person name="Knights A."/>
            <person name="Loulseged H."/>
            <person name="Mungall K."/>
            <person name="Oliver K."/>
            <person name="Price C."/>
            <person name="Quail M.A."/>
            <person name="Urushihara H."/>
            <person name="Hernandez J."/>
            <person name="Rabbinowitsch E."/>
            <person name="Steffen D."/>
            <person name="Sanders M."/>
            <person name="Ma J."/>
            <person name="Kohara Y."/>
            <person name="Sharp S."/>
            <person name="Simmonds M."/>
            <person name="Spiegler S."/>
            <person name="Tivey A."/>
            <person name="Sugano S."/>
            <person name="White B."/>
            <person name="Walker D."/>
            <person name="Woodward J."/>
            <person name="Winckler T."/>
            <person name="Tanaka Y."/>
            <person name="Shaulsky G."/>
            <person name="Schleicher M."/>
            <person name="Weinstock G."/>
            <person name="Rosenthal A."/>
            <person name="Cox E.C."/>
            <person name="Chisholm R.L."/>
            <person name="Gibbs R."/>
            <person name="Loomis W.F."/>
            <person name="Platzer M."/>
            <person name="Kay R.R."/>
            <person name="Williams J."/>
            <person name="Dear P.H."/>
            <person name="Noegel A.A."/>
            <person name="Barrell B."/>
            <person name="Kuspa A."/>
        </authorList>
    </citation>
    <scope>NUCLEOTIDE SEQUENCE [LARGE SCALE GENOMIC DNA]</scope>
    <source>
        <strain evidence="7 8">AX4</strain>
    </source>
</reference>
<dbReference type="AlphaFoldDB" id="Q54TZ4"/>
<accession>Q54TZ4</accession>
<dbReference type="PaxDb" id="44689-DDB0205574"/>
<feature type="signal peptide" evidence="5">
    <location>
        <begin position="1"/>
        <end position="21"/>
    </location>
</feature>
<evidence type="ECO:0000313" key="7">
    <source>
        <dbReference type="EMBL" id="EAL66694.1"/>
    </source>
</evidence>
<evidence type="ECO:0000256" key="4">
    <source>
        <dbReference type="SAM" id="Phobius"/>
    </source>
</evidence>
<dbReference type="PhylomeDB" id="Q54TZ4"/>